<dbReference type="PRINTS" id="PR01035">
    <property type="entry name" value="TCRTETA"/>
</dbReference>
<feature type="transmembrane region" description="Helical" evidence="9">
    <location>
        <begin position="58"/>
        <end position="78"/>
    </location>
</feature>
<gene>
    <name evidence="11" type="ORF">GTK09_17230</name>
</gene>
<evidence type="ECO:0000256" key="3">
    <source>
        <dbReference type="ARBA" id="ARBA00007520"/>
    </source>
</evidence>
<dbReference type="GO" id="GO:0022857">
    <property type="term" value="F:transmembrane transporter activity"/>
    <property type="evidence" value="ECO:0007669"/>
    <property type="project" value="InterPro"/>
</dbReference>
<keyword evidence="5" id="KW-1003">Cell membrane</keyword>
<dbReference type="InterPro" id="IPR020846">
    <property type="entry name" value="MFS_dom"/>
</dbReference>
<proteinExistence type="inferred from homology"/>
<feature type="transmembrane region" description="Helical" evidence="9">
    <location>
        <begin position="272"/>
        <end position="289"/>
    </location>
</feature>
<dbReference type="Pfam" id="PF07690">
    <property type="entry name" value="MFS_1"/>
    <property type="match status" value="1"/>
</dbReference>
<dbReference type="GO" id="GO:0005886">
    <property type="term" value="C:plasma membrane"/>
    <property type="evidence" value="ECO:0007669"/>
    <property type="project" value="UniProtKB-SubCell"/>
</dbReference>
<dbReference type="Gene3D" id="1.20.1250.20">
    <property type="entry name" value="MFS general substrate transporter like domains"/>
    <property type="match status" value="1"/>
</dbReference>
<feature type="transmembrane region" description="Helical" evidence="9">
    <location>
        <begin position="90"/>
        <end position="113"/>
    </location>
</feature>
<evidence type="ECO:0000256" key="4">
    <source>
        <dbReference type="ARBA" id="ARBA00022448"/>
    </source>
</evidence>
<evidence type="ECO:0000256" key="6">
    <source>
        <dbReference type="ARBA" id="ARBA00022692"/>
    </source>
</evidence>
<feature type="domain" description="Major facilitator superfamily (MFS) profile" evidence="10">
    <location>
        <begin position="24"/>
        <end position="410"/>
    </location>
</feature>
<comment type="subcellular location">
    <subcellularLocation>
        <location evidence="2">Cell membrane</location>
        <topology evidence="2">Multi-pass membrane protein</topology>
    </subcellularLocation>
</comment>
<feature type="transmembrane region" description="Helical" evidence="9">
    <location>
        <begin position="231"/>
        <end position="252"/>
    </location>
</feature>
<feature type="transmembrane region" description="Helical" evidence="9">
    <location>
        <begin position="176"/>
        <end position="196"/>
    </location>
</feature>
<dbReference type="RefSeq" id="WP_163464710.1">
    <property type="nucleotide sequence ID" value="NZ_JAAAMG010000015.1"/>
</dbReference>
<dbReference type="InterPro" id="IPR011701">
    <property type="entry name" value="MFS"/>
</dbReference>
<evidence type="ECO:0000256" key="2">
    <source>
        <dbReference type="ARBA" id="ARBA00004651"/>
    </source>
</evidence>
<keyword evidence="4" id="KW-0813">Transport</keyword>
<keyword evidence="12" id="KW-1185">Reference proteome</keyword>
<feature type="transmembrane region" description="Helical" evidence="9">
    <location>
        <begin position="384"/>
        <end position="405"/>
    </location>
</feature>
<keyword evidence="8 9" id="KW-0472">Membrane</keyword>
<dbReference type="PROSITE" id="PS00216">
    <property type="entry name" value="SUGAR_TRANSPORT_1"/>
    <property type="match status" value="1"/>
</dbReference>
<feature type="transmembrane region" description="Helical" evidence="9">
    <location>
        <begin position="148"/>
        <end position="170"/>
    </location>
</feature>
<dbReference type="SUPFAM" id="SSF103473">
    <property type="entry name" value="MFS general substrate transporter"/>
    <property type="match status" value="1"/>
</dbReference>
<evidence type="ECO:0000313" key="11">
    <source>
        <dbReference type="EMBL" id="NDW06165.1"/>
    </source>
</evidence>
<feature type="transmembrane region" description="Helical" evidence="9">
    <location>
        <begin position="301"/>
        <end position="319"/>
    </location>
</feature>
<comment type="similarity">
    <text evidence="3">Belongs to the major facilitator superfamily. TCR/Tet family.</text>
</comment>
<evidence type="ECO:0000256" key="7">
    <source>
        <dbReference type="ARBA" id="ARBA00022989"/>
    </source>
</evidence>
<name>A0A6N9T7H4_9HYPH</name>
<dbReference type="Proteomes" id="UP000469011">
    <property type="component" value="Unassembled WGS sequence"/>
</dbReference>
<evidence type="ECO:0000256" key="5">
    <source>
        <dbReference type="ARBA" id="ARBA00022475"/>
    </source>
</evidence>
<comment type="caution">
    <text evidence="11">The sequence shown here is derived from an EMBL/GenBank/DDBJ whole genome shotgun (WGS) entry which is preliminary data.</text>
</comment>
<feature type="transmembrane region" description="Helical" evidence="9">
    <location>
        <begin position="24"/>
        <end position="46"/>
    </location>
</feature>
<dbReference type="AlphaFoldDB" id="A0A6N9T7H4"/>
<accession>A0A6N9T7H4</accession>
<dbReference type="PANTHER" id="PTHR43414">
    <property type="entry name" value="MULTIDRUG RESISTANCE PROTEIN MDTG"/>
    <property type="match status" value="1"/>
</dbReference>
<keyword evidence="6 9" id="KW-0812">Transmembrane</keyword>
<comment type="function">
    <text evidence="1">Resistance to tetracycline by an active tetracycline efflux. This is an energy-dependent process that decreases the accumulation of the antibiotic in whole cells. This protein functions as a metal-tetracycline/H(+) antiporter.</text>
</comment>
<reference evidence="11 12" key="1">
    <citation type="submission" date="2020-01" db="EMBL/GenBank/DDBJ databases">
        <title>Jiella pacifica sp. nov.</title>
        <authorList>
            <person name="Xue Z."/>
            <person name="Zhu S."/>
            <person name="Chen J."/>
            <person name="Yang J."/>
        </authorList>
    </citation>
    <scope>NUCLEOTIDE SEQUENCE [LARGE SCALE GENOMIC DNA]</scope>
    <source>
        <strain evidence="11 12">40Bstr34</strain>
    </source>
</reference>
<sequence>MSGPTGANGAEQAPSHQTRLNWQVMLPVFIIVSLDAASAGAVLPILPFYIRELGATPLVLGVVLGAEALSQFVAAPILGQLSDRFGRKKVLLASQAGALVSLTLLALANAVVFVLLARVLLGLTAANFSAAAAYAADNSSPKNRRQAIGILSAGLGLGGIVGPGISGYVSDISLTAPIWLSLILSATSIVVTTFWVKSAQAPGQPEGAAESAEIHERVSFRSIVAAPAIRVLIIVLLCHYFSYGLFTSQLAVFLGDTFSWNGHAFGPKELSYLLAADGVINIVVQLFLLKRISEYFTERNLVVLVFCVLSLGYIAAGIATNIPTLAFAVLCISTGVALARPTFMAALSVQVPQERQGVVMGTMQSLVAVTDIASPVAAGSILGLGLYGAWIGAVVAIALTGAFIARTHLRREDDPEAIECRAGREVSEYGNSCQSTERR</sequence>
<evidence type="ECO:0000259" key="10">
    <source>
        <dbReference type="PROSITE" id="PS50850"/>
    </source>
</evidence>
<dbReference type="InterPro" id="IPR001958">
    <property type="entry name" value="Tet-R_TetA/multi-R_MdtG-like"/>
</dbReference>
<dbReference type="PROSITE" id="PS50850">
    <property type="entry name" value="MFS"/>
    <property type="match status" value="1"/>
</dbReference>
<dbReference type="InterPro" id="IPR005829">
    <property type="entry name" value="Sugar_transporter_CS"/>
</dbReference>
<organism evidence="11 12">
    <name type="scientific">Jiella pacifica</name>
    <dbReference type="NCBI Taxonomy" id="2696469"/>
    <lineage>
        <taxon>Bacteria</taxon>
        <taxon>Pseudomonadati</taxon>
        <taxon>Pseudomonadota</taxon>
        <taxon>Alphaproteobacteria</taxon>
        <taxon>Hyphomicrobiales</taxon>
        <taxon>Aurantimonadaceae</taxon>
        <taxon>Jiella</taxon>
    </lineage>
</organism>
<dbReference type="InterPro" id="IPR036259">
    <property type="entry name" value="MFS_trans_sf"/>
</dbReference>
<evidence type="ECO:0000313" key="12">
    <source>
        <dbReference type="Proteomes" id="UP000469011"/>
    </source>
</evidence>
<dbReference type="EMBL" id="JAAAMG010000015">
    <property type="protein sequence ID" value="NDW06165.1"/>
    <property type="molecule type" value="Genomic_DNA"/>
</dbReference>
<evidence type="ECO:0000256" key="1">
    <source>
        <dbReference type="ARBA" id="ARBA00003279"/>
    </source>
</evidence>
<dbReference type="CDD" id="cd17330">
    <property type="entry name" value="MFS_SLC46_TetA_like"/>
    <property type="match status" value="1"/>
</dbReference>
<keyword evidence="7 9" id="KW-1133">Transmembrane helix</keyword>
<protein>
    <submittedName>
        <fullName evidence="11">MFS transporter</fullName>
    </submittedName>
</protein>
<evidence type="ECO:0000256" key="8">
    <source>
        <dbReference type="ARBA" id="ARBA00023136"/>
    </source>
</evidence>
<dbReference type="PANTHER" id="PTHR43414:SF1">
    <property type="entry name" value="PEPTIDE PERMEASE"/>
    <property type="match status" value="1"/>
</dbReference>
<evidence type="ECO:0000256" key="9">
    <source>
        <dbReference type="SAM" id="Phobius"/>
    </source>
</evidence>